<feature type="region of interest" description="Disordered" evidence="1">
    <location>
        <begin position="271"/>
        <end position="293"/>
    </location>
</feature>
<name>A0A0F8XAV8_9ZZZZ</name>
<protein>
    <submittedName>
        <fullName evidence="2">Uncharacterized protein</fullName>
    </submittedName>
</protein>
<reference evidence="2" key="1">
    <citation type="journal article" date="2015" name="Nature">
        <title>Complex archaea that bridge the gap between prokaryotes and eukaryotes.</title>
        <authorList>
            <person name="Spang A."/>
            <person name="Saw J.H."/>
            <person name="Jorgensen S.L."/>
            <person name="Zaremba-Niedzwiedzka K."/>
            <person name="Martijn J."/>
            <person name="Lind A.E."/>
            <person name="van Eijk R."/>
            <person name="Schleper C."/>
            <person name="Guy L."/>
            <person name="Ettema T.J."/>
        </authorList>
    </citation>
    <scope>NUCLEOTIDE SEQUENCE</scope>
</reference>
<comment type="caution">
    <text evidence="2">The sequence shown here is derived from an EMBL/GenBank/DDBJ whole genome shotgun (WGS) entry which is preliminary data.</text>
</comment>
<dbReference type="AlphaFoldDB" id="A0A0F8XAV8"/>
<organism evidence="2">
    <name type="scientific">marine sediment metagenome</name>
    <dbReference type="NCBI Taxonomy" id="412755"/>
    <lineage>
        <taxon>unclassified sequences</taxon>
        <taxon>metagenomes</taxon>
        <taxon>ecological metagenomes</taxon>
    </lineage>
</organism>
<dbReference type="EMBL" id="LAZR01060323">
    <property type="protein sequence ID" value="KKK65928.1"/>
    <property type="molecule type" value="Genomic_DNA"/>
</dbReference>
<evidence type="ECO:0000313" key="2">
    <source>
        <dbReference type="EMBL" id="KKK65928.1"/>
    </source>
</evidence>
<accession>A0A0F8XAV8</accession>
<gene>
    <name evidence="2" type="ORF">LCGC14_2969210</name>
</gene>
<evidence type="ECO:0000256" key="1">
    <source>
        <dbReference type="SAM" id="MobiDB-lite"/>
    </source>
</evidence>
<proteinExistence type="predicted"/>
<sequence length="293" mass="31891">LKPGMGVGIISGSALRTKPARLMVVAISRRGLGGMIVKIDGRNVVLRLRRRRGSEPKEVTVGTDEETKVFFIGVGGIPVKVGKLEDLKVDMRVTVLPETGTAAKIITATPGRGEQRVMGPHVWGRLVKVDGNKLIINARRIFEEVTVPTDEKTTFSVDFEPGKLADLKPEMHVSIISLPASRTRPARLSVGASSRGMEGTIVKIDGKNVVLRVGRRRPKEVTVKTDEKTKVFFLGVERVPGKVGKVENLKAGMRVKVIPKTGTAAKIIAGIPTRGRDRRETTPTSRPRQADDF</sequence>
<feature type="non-terminal residue" evidence="2">
    <location>
        <position position="1"/>
    </location>
</feature>